<organism evidence="4 5">
    <name type="scientific">Botryobasidium botryosum (strain FD-172 SS1)</name>
    <dbReference type="NCBI Taxonomy" id="930990"/>
    <lineage>
        <taxon>Eukaryota</taxon>
        <taxon>Fungi</taxon>
        <taxon>Dikarya</taxon>
        <taxon>Basidiomycota</taxon>
        <taxon>Agaricomycotina</taxon>
        <taxon>Agaricomycetes</taxon>
        <taxon>Cantharellales</taxon>
        <taxon>Botryobasidiaceae</taxon>
        <taxon>Botryobasidium</taxon>
    </lineage>
</organism>
<dbReference type="InterPro" id="IPR051637">
    <property type="entry name" value="Ank_repeat_dom-contain_49"/>
</dbReference>
<keyword evidence="1" id="KW-0677">Repeat</keyword>
<dbReference type="HOGENOM" id="CLU_1131317_0_0_1"/>
<keyword evidence="2 3" id="KW-0040">ANK repeat</keyword>
<proteinExistence type="predicted"/>
<dbReference type="Gene3D" id="1.25.40.20">
    <property type="entry name" value="Ankyrin repeat-containing domain"/>
    <property type="match status" value="1"/>
</dbReference>
<dbReference type="InterPro" id="IPR036770">
    <property type="entry name" value="Ankyrin_rpt-contain_sf"/>
</dbReference>
<evidence type="ECO:0000256" key="3">
    <source>
        <dbReference type="PROSITE-ProRule" id="PRU00023"/>
    </source>
</evidence>
<dbReference type="Pfam" id="PF13637">
    <property type="entry name" value="Ank_4"/>
    <property type="match status" value="1"/>
</dbReference>
<dbReference type="SUPFAM" id="SSF48403">
    <property type="entry name" value="Ankyrin repeat"/>
    <property type="match status" value="1"/>
</dbReference>
<dbReference type="Proteomes" id="UP000027195">
    <property type="component" value="Unassembled WGS sequence"/>
</dbReference>
<gene>
    <name evidence="4" type="ORF">BOTBODRAFT_109233</name>
</gene>
<evidence type="ECO:0000256" key="2">
    <source>
        <dbReference type="ARBA" id="ARBA00023043"/>
    </source>
</evidence>
<feature type="non-terminal residue" evidence="4">
    <location>
        <position position="246"/>
    </location>
</feature>
<dbReference type="InterPro" id="IPR002110">
    <property type="entry name" value="Ankyrin_rpt"/>
</dbReference>
<dbReference type="AlphaFoldDB" id="A0A067MGY5"/>
<evidence type="ECO:0000256" key="1">
    <source>
        <dbReference type="ARBA" id="ARBA00022737"/>
    </source>
</evidence>
<dbReference type="STRING" id="930990.A0A067MGY5"/>
<dbReference type="PANTHER" id="PTHR24180:SF45">
    <property type="entry name" value="POLY [ADP-RIBOSE] POLYMERASE TANKYRASE"/>
    <property type="match status" value="1"/>
</dbReference>
<feature type="repeat" description="ANK" evidence="3">
    <location>
        <begin position="150"/>
        <end position="182"/>
    </location>
</feature>
<dbReference type="OrthoDB" id="7464126at2759"/>
<dbReference type="PROSITE" id="PS50088">
    <property type="entry name" value="ANK_REPEAT"/>
    <property type="match status" value="3"/>
</dbReference>
<dbReference type="PROSITE" id="PS50297">
    <property type="entry name" value="ANK_REP_REGION"/>
    <property type="match status" value="2"/>
</dbReference>
<evidence type="ECO:0000313" key="5">
    <source>
        <dbReference type="Proteomes" id="UP000027195"/>
    </source>
</evidence>
<evidence type="ECO:0000313" key="4">
    <source>
        <dbReference type="EMBL" id="KDQ15053.1"/>
    </source>
</evidence>
<feature type="repeat" description="ANK" evidence="3">
    <location>
        <begin position="183"/>
        <end position="215"/>
    </location>
</feature>
<dbReference type="InParanoid" id="A0A067MGY5"/>
<feature type="repeat" description="ANK" evidence="3">
    <location>
        <begin position="73"/>
        <end position="105"/>
    </location>
</feature>
<sequence>MFSSYYPYPPAQWKTRSHFSSRPRGQLGWPTSNGIRRTERKLETIGACLYFYCSSLQGDSTKRLIDIKHRDNMGRTQLHHAVLRADVVLVKHVLEMHGDVHAYDDTGYQPLHCIVLDGVGKDFKSFAANSREIIQALCSAGAIVDSQDGQGLTTLHAAFVKGSLSVVCALLEAGADVNVLDSGGIAPLHRAVAEGSPSAVQLLLQAGADPDLCDAEGPCPLHFIIESLATDQGEEAVASLLEAGAD</sequence>
<dbReference type="SMART" id="SM00248">
    <property type="entry name" value="ANK"/>
    <property type="match status" value="4"/>
</dbReference>
<reference evidence="5" key="1">
    <citation type="journal article" date="2014" name="Proc. Natl. Acad. Sci. U.S.A.">
        <title>Extensive sampling of basidiomycete genomes demonstrates inadequacy of the white-rot/brown-rot paradigm for wood decay fungi.</title>
        <authorList>
            <person name="Riley R."/>
            <person name="Salamov A.A."/>
            <person name="Brown D.W."/>
            <person name="Nagy L.G."/>
            <person name="Floudas D."/>
            <person name="Held B.W."/>
            <person name="Levasseur A."/>
            <person name="Lombard V."/>
            <person name="Morin E."/>
            <person name="Otillar R."/>
            <person name="Lindquist E.A."/>
            <person name="Sun H."/>
            <person name="LaButti K.M."/>
            <person name="Schmutz J."/>
            <person name="Jabbour D."/>
            <person name="Luo H."/>
            <person name="Baker S.E."/>
            <person name="Pisabarro A.G."/>
            <person name="Walton J.D."/>
            <person name="Blanchette R.A."/>
            <person name="Henrissat B."/>
            <person name="Martin F."/>
            <person name="Cullen D."/>
            <person name="Hibbett D.S."/>
            <person name="Grigoriev I.V."/>
        </authorList>
    </citation>
    <scope>NUCLEOTIDE SEQUENCE [LARGE SCALE GENOMIC DNA]</scope>
    <source>
        <strain evidence="5">FD-172 SS1</strain>
    </source>
</reference>
<name>A0A067MGY5_BOTB1</name>
<keyword evidence="5" id="KW-1185">Reference proteome</keyword>
<dbReference type="EMBL" id="KL198034">
    <property type="protein sequence ID" value="KDQ15053.1"/>
    <property type="molecule type" value="Genomic_DNA"/>
</dbReference>
<dbReference type="PANTHER" id="PTHR24180">
    <property type="entry name" value="CYCLIN-DEPENDENT KINASE INHIBITOR 2C-RELATED"/>
    <property type="match status" value="1"/>
</dbReference>
<protein>
    <submittedName>
        <fullName evidence="4">Uncharacterized protein</fullName>
    </submittedName>
</protein>
<accession>A0A067MGY5</accession>